<dbReference type="GeneID" id="136813385"/>
<dbReference type="PANTHER" id="PTHR45994:SF1">
    <property type="entry name" value="FI21225P1"/>
    <property type="match status" value="1"/>
</dbReference>
<keyword evidence="9" id="KW-1185">Reference proteome</keyword>
<organism evidence="8 9">
    <name type="scientific">Clytia hemisphaerica</name>
    <dbReference type="NCBI Taxonomy" id="252671"/>
    <lineage>
        <taxon>Eukaryota</taxon>
        <taxon>Metazoa</taxon>
        <taxon>Cnidaria</taxon>
        <taxon>Hydrozoa</taxon>
        <taxon>Hydroidolina</taxon>
        <taxon>Leptothecata</taxon>
        <taxon>Obeliida</taxon>
        <taxon>Clytiidae</taxon>
        <taxon>Clytia</taxon>
    </lineage>
</organism>
<proteinExistence type="predicted"/>
<dbReference type="GO" id="GO:0007517">
    <property type="term" value="P:muscle organ development"/>
    <property type="evidence" value="ECO:0007669"/>
    <property type="project" value="UniProtKB-KW"/>
</dbReference>
<dbReference type="Proteomes" id="UP000594262">
    <property type="component" value="Unplaced"/>
</dbReference>
<dbReference type="RefSeq" id="XP_066926003.1">
    <property type="nucleotide sequence ID" value="XM_067069902.1"/>
</dbReference>
<reference evidence="8" key="1">
    <citation type="submission" date="2021-01" db="UniProtKB">
        <authorList>
            <consortium name="EnsemblMetazoa"/>
        </authorList>
    </citation>
    <scope>IDENTIFICATION</scope>
</reference>
<keyword evidence="6" id="KW-0143">Chaperone</keyword>
<dbReference type="InterPro" id="IPR011990">
    <property type="entry name" value="TPR-like_helical_dom_sf"/>
</dbReference>
<dbReference type="GO" id="GO:0030154">
    <property type="term" value="P:cell differentiation"/>
    <property type="evidence" value="ECO:0007669"/>
    <property type="project" value="UniProtKB-KW"/>
</dbReference>
<evidence type="ECO:0000256" key="6">
    <source>
        <dbReference type="ARBA" id="ARBA00023186"/>
    </source>
</evidence>
<dbReference type="Pfam" id="PF11701">
    <property type="entry name" value="UNC45-central"/>
    <property type="match status" value="1"/>
</dbReference>
<evidence type="ECO:0000256" key="1">
    <source>
        <dbReference type="ARBA" id="ARBA00004556"/>
    </source>
</evidence>
<dbReference type="EnsemblMetazoa" id="CLYHEMT006153.1">
    <property type="protein sequence ID" value="CLYHEMP006153.1"/>
    <property type="gene ID" value="CLYHEMG006153"/>
</dbReference>
<evidence type="ECO:0000259" key="7">
    <source>
        <dbReference type="Pfam" id="PF11701"/>
    </source>
</evidence>
<dbReference type="GO" id="GO:0048471">
    <property type="term" value="C:perinuclear region of cytoplasm"/>
    <property type="evidence" value="ECO:0007669"/>
    <property type="project" value="UniProtKB-SubCell"/>
</dbReference>
<dbReference type="OrthoDB" id="199930at2759"/>
<dbReference type="PANTHER" id="PTHR45994">
    <property type="entry name" value="FI21225P1"/>
    <property type="match status" value="1"/>
</dbReference>
<dbReference type="AlphaFoldDB" id="A0A7M5V4X2"/>
<sequence length="946" mass="106076">MVTNNTDNEDWKPYKQSGNDHFKSNNFEKAVVDYSIALTLCLEKEDKNVLYRNRAACHLKLDNFQAAFNDANVVVGQYPSDVKALFRRFQASEGLGQTEQAFKDIKRLIQIEPKNTAVQEAYRRITKKAQEKVSESRSTPGMINQMMEAITSSTETEERKSQALKNLVVYSHQSGPREILMKGGYIDKLMAILSTSAEYSSTLMKILHGYCENNYSSTIQFLHRFPANQMRERLLKYSSSVEHARHTLSLIIIQMKAIIDYVARQNQLKAEDAHKNMLIRENKAKISGILASMPEYTDILKFLVSLIAEPSLPSDSRDAVVDSFIQCISFHKAVSDFILTNRGIKKLLELASFSCYPMAEKTSPLSVNSDTYVHVSVALSSIHEQILHFEKDEAMFKSQAQDIIDTFINSQNEMSNIQGLVALSCLFLAVREFGNDIAKNNDNISKLMIICCREDELAQRLAAEALALGATDKTICSTIANTGLDILQALASSTDAGIRVRGLVAICKVCMKGGNDIKQQILDAEGPEKLYASCRKFLTSSDGKTFELRKWASEGLAYLTLDADVKEILVNDADALNILLDLAKKGDTTIMYGICSTFVNLTNAYDKPEKNPELEAIAEYAKQPLPKKHEKDEDDYVKKRIQKLMKKGLISALVNFTDIKSENTREMLARILNAVTVEIEHRGIVVAQGGVKTLLPLADKNTPKGITLASQALAKIGITSDPRLAFSGQRCMEVVRPLVRMLHFQEEPLIKFEGLMALTNLASMSDEVRRRIMKEKGFQAVESLMFEEDDEIKQAATECMCNLVLNEQAFQRYKEQDDCERVKLVTLYCGEDPPELSRAASGTLAILTSDADICKEVMKVKSCLEIFKYLVSSENLELRHRGLYVVANMLEASKDVASPLIEDELFEILMALKIADSNNANIKKELERCFAAAQKWNIIQENPENP</sequence>
<dbReference type="Gene3D" id="1.25.10.10">
    <property type="entry name" value="Leucine-rich Repeat Variant"/>
    <property type="match status" value="2"/>
</dbReference>
<keyword evidence="4" id="KW-0517">Myogenesis</keyword>
<evidence type="ECO:0000256" key="5">
    <source>
        <dbReference type="ARBA" id="ARBA00022782"/>
    </source>
</evidence>
<dbReference type="InterPro" id="IPR016024">
    <property type="entry name" value="ARM-type_fold"/>
</dbReference>
<evidence type="ECO:0000313" key="8">
    <source>
        <dbReference type="EnsemblMetazoa" id="CLYHEMP006153.1"/>
    </source>
</evidence>
<feature type="domain" description="UNC-45/Cro1/She4 central" evidence="7">
    <location>
        <begin position="366"/>
        <end position="509"/>
    </location>
</feature>
<evidence type="ECO:0000256" key="2">
    <source>
        <dbReference type="ARBA" id="ARBA00022473"/>
    </source>
</evidence>
<name>A0A7M5V4X2_9CNID</name>
<dbReference type="SUPFAM" id="SSF48371">
    <property type="entry name" value="ARM repeat"/>
    <property type="match status" value="2"/>
</dbReference>
<dbReference type="GO" id="GO:0051879">
    <property type="term" value="F:Hsp90 protein binding"/>
    <property type="evidence" value="ECO:0007669"/>
    <property type="project" value="TreeGrafter"/>
</dbReference>
<accession>A0A7M5V4X2</accession>
<dbReference type="Gene3D" id="1.25.40.10">
    <property type="entry name" value="Tetratricopeptide repeat domain"/>
    <property type="match status" value="1"/>
</dbReference>
<protein>
    <recommendedName>
        <fullName evidence="7">UNC-45/Cro1/She4 central domain-containing protein</fullName>
    </recommendedName>
</protein>
<keyword evidence="5" id="KW-0221">Differentiation</keyword>
<dbReference type="InterPro" id="IPR019734">
    <property type="entry name" value="TPR_rpt"/>
</dbReference>
<dbReference type="SMART" id="SM00028">
    <property type="entry name" value="TPR"/>
    <property type="match status" value="3"/>
</dbReference>
<dbReference type="InterPro" id="IPR024660">
    <property type="entry name" value="UCS_central_dom"/>
</dbReference>
<evidence type="ECO:0000256" key="3">
    <source>
        <dbReference type="ARBA" id="ARBA00022490"/>
    </source>
</evidence>
<keyword evidence="3" id="KW-0963">Cytoplasm</keyword>
<dbReference type="SUPFAM" id="SSF48452">
    <property type="entry name" value="TPR-like"/>
    <property type="match status" value="1"/>
</dbReference>
<dbReference type="InterPro" id="IPR011989">
    <property type="entry name" value="ARM-like"/>
</dbReference>
<keyword evidence="2" id="KW-0217">Developmental protein</keyword>
<evidence type="ECO:0000313" key="9">
    <source>
        <dbReference type="Proteomes" id="UP000594262"/>
    </source>
</evidence>
<comment type="subcellular location">
    <subcellularLocation>
        <location evidence="1">Cytoplasm</location>
        <location evidence="1">Perinuclear region</location>
    </subcellularLocation>
</comment>
<evidence type="ECO:0000256" key="4">
    <source>
        <dbReference type="ARBA" id="ARBA00022541"/>
    </source>
</evidence>